<feature type="region of interest" description="Disordered" evidence="1">
    <location>
        <begin position="518"/>
        <end position="538"/>
    </location>
</feature>
<keyword evidence="3" id="KW-1185">Reference proteome</keyword>
<accession>A0A4S3K591</accession>
<dbReference type="RefSeq" id="WP_133880049.1">
    <property type="nucleotide sequence ID" value="NZ_MWIN01000012.1"/>
</dbReference>
<sequence length="538" mass="58603">MPQLLRNTLPLILLGALLAACGSGGRFVKPVATSVNQETATPNPSKYADGYLRIFVSSNLDTNGRALDFGPESQRPAMLLISAKFGKGTVASFSTNTEPEIPVLLYDVQEGKTVSAIVDNALLTEGLLVDPESLSKSPHLQIVVRGVPKDKAKWVTNLLEIATGEPVMKFGMGFVPGGQVVSGLSSKLGEMLSDEIKTEKKPWEEKTLLGLRSDEGVSALDGRQFVVMLNSTGVELEAPAPNLRRCERGQSPTGLCDAKGKPWMPAEAYVRFELDVVDYRSVKDFIGSAISCEADERVWADYRALLASGQLARLQTEYERHLLTRGELLLTVRRANTEAPAWRRGGRLLQYAQQAASLPTPNDAYWIEHYRSSAQQVEACIRSAASRGQSQYAAIWDQAIGLFVRSQSYPTWATALAGSADPEAPALRDAERELTRLRQLMSAGELRSLDPDSMEPLTSLDAQLENLLKPVYERAVEHILDAEEEVAGKRQRLNDLVARSACASCRQLLTARVNALPPDMPPTVPVEATTPVAAPPPT</sequence>
<protein>
    <submittedName>
        <fullName evidence="2">Uncharacterized protein</fullName>
    </submittedName>
</protein>
<reference evidence="2 3" key="1">
    <citation type="submission" date="2019-03" db="EMBL/GenBank/DDBJ databases">
        <title>Genomic Encyclopedia of Type Strains, Phase IV (KMG-IV): sequencing the most valuable type-strain genomes for metagenomic binning, comparative biology and taxonomic classification.</title>
        <authorList>
            <person name="Goeker M."/>
        </authorList>
    </citation>
    <scope>NUCLEOTIDE SEQUENCE [LARGE SCALE GENOMIC DNA]</scope>
    <source>
        <strain evidence="2 3">DSM 26377</strain>
    </source>
</reference>
<dbReference type="EMBL" id="SOBT01000008">
    <property type="protein sequence ID" value="TDU31471.1"/>
    <property type="molecule type" value="Genomic_DNA"/>
</dbReference>
<dbReference type="PROSITE" id="PS51257">
    <property type="entry name" value="PROKAR_LIPOPROTEIN"/>
    <property type="match status" value="1"/>
</dbReference>
<gene>
    <name evidence="2" type="ORF">DFR24_0841</name>
</gene>
<evidence type="ECO:0000313" key="2">
    <source>
        <dbReference type="EMBL" id="TDU31471.1"/>
    </source>
</evidence>
<organism evidence="2 3">
    <name type="scientific">Panacagrimonas perspica</name>
    <dbReference type="NCBI Taxonomy" id="381431"/>
    <lineage>
        <taxon>Bacteria</taxon>
        <taxon>Pseudomonadati</taxon>
        <taxon>Pseudomonadota</taxon>
        <taxon>Gammaproteobacteria</taxon>
        <taxon>Nevskiales</taxon>
        <taxon>Nevskiaceae</taxon>
        <taxon>Panacagrimonas</taxon>
    </lineage>
</organism>
<name>A0A4S3K591_9GAMM</name>
<dbReference type="Proteomes" id="UP000295341">
    <property type="component" value="Unassembled WGS sequence"/>
</dbReference>
<evidence type="ECO:0000313" key="3">
    <source>
        <dbReference type="Proteomes" id="UP000295341"/>
    </source>
</evidence>
<evidence type="ECO:0000256" key="1">
    <source>
        <dbReference type="SAM" id="MobiDB-lite"/>
    </source>
</evidence>
<dbReference type="AlphaFoldDB" id="A0A4S3K591"/>
<comment type="caution">
    <text evidence="2">The sequence shown here is derived from an EMBL/GenBank/DDBJ whole genome shotgun (WGS) entry which is preliminary data.</text>
</comment>
<proteinExistence type="predicted"/>